<dbReference type="Gene3D" id="2.60.120.40">
    <property type="match status" value="1"/>
</dbReference>
<evidence type="ECO:0000313" key="8">
    <source>
        <dbReference type="Proteomes" id="UP000264800"/>
    </source>
</evidence>
<accession>A0A3Q2ZN39</accession>
<keyword evidence="3" id="KW-0202">Cytokine</keyword>
<dbReference type="PANTHER" id="PTHR11471">
    <property type="entry name" value="TUMOR NECROSIS FACTOR FAMILY MEMBER"/>
    <property type="match status" value="1"/>
</dbReference>
<keyword evidence="4" id="KW-0472">Membrane</keyword>
<feature type="region of interest" description="Disordered" evidence="5">
    <location>
        <begin position="1"/>
        <end position="83"/>
    </location>
</feature>
<dbReference type="GO" id="GO:0005615">
    <property type="term" value="C:extracellular space"/>
    <property type="evidence" value="ECO:0007669"/>
    <property type="project" value="UniProtKB-KW"/>
</dbReference>
<dbReference type="GeneTree" id="ENSGT01060000248544"/>
<feature type="domain" description="THD" evidence="6">
    <location>
        <begin position="116"/>
        <end position="258"/>
    </location>
</feature>
<feature type="compositionally biased region" description="Basic and acidic residues" evidence="5">
    <location>
        <begin position="30"/>
        <end position="39"/>
    </location>
</feature>
<reference evidence="7" key="2">
    <citation type="submission" date="2025-09" db="UniProtKB">
        <authorList>
            <consortium name="Ensembl"/>
        </authorList>
    </citation>
    <scope>IDENTIFICATION</scope>
</reference>
<evidence type="ECO:0000313" key="7">
    <source>
        <dbReference type="Ensembl" id="ENSKMAP00000004420.1"/>
    </source>
</evidence>
<organism evidence="7 8">
    <name type="scientific">Kryptolebias marmoratus</name>
    <name type="common">Mangrove killifish</name>
    <name type="synonym">Rivulus marmoratus</name>
    <dbReference type="NCBI Taxonomy" id="37003"/>
    <lineage>
        <taxon>Eukaryota</taxon>
        <taxon>Metazoa</taxon>
        <taxon>Chordata</taxon>
        <taxon>Craniata</taxon>
        <taxon>Vertebrata</taxon>
        <taxon>Euteleostomi</taxon>
        <taxon>Actinopterygii</taxon>
        <taxon>Neopterygii</taxon>
        <taxon>Teleostei</taxon>
        <taxon>Neoteleostei</taxon>
        <taxon>Acanthomorphata</taxon>
        <taxon>Ovalentaria</taxon>
        <taxon>Atherinomorphae</taxon>
        <taxon>Cyprinodontiformes</taxon>
        <taxon>Rivulidae</taxon>
        <taxon>Kryptolebias</taxon>
    </lineage>
</organism>
<name>A0A3Q2ZN39_KRYMA</name>
<comment type="similarity">
    <text evidence="2">Belongs to the tumor necrosis factor family.</text>
</comment>
<dbReference type="PROSITE" id="PS50049">
    <property type="entry name" value="THD_2"/>
    <property type="match status" value="1"/>
</dbReference>
<dbReference type="InterPro" id="IPR008983">
    <property type="entry name" value="Tumour_necrosis_fac-like_dom"/>
</dbReference>
<protein>
    <recommendedName>
        <fullName evidence="6">THD domain-containing protein</fullName>
    </recommendedName>
</protein>
<proteinExistence type="inferred from homology"/>
<evidence type="ECO:0000256" key="4">
    <source>
        <dbReference type="ARBA" id="ARBA00023136"/>
    </source>
</evidence>
<dbReference type="Pfam" id="PF00229">
    <property type="entry name" value="TNF"/>
    <property type="match status" value="1"/>
</dbReference>
<comment type="subcellular location">
    <subcellularLocation>
        <location evidence="1">Membrane</location>
    </subcellularLocation>
</comment>
<dbReference type="CDD" id="cd00184">
    <property type="entry name" value="TNF"/>
    <property type="match status" value="1"/>
</dbReference>
<dbReference type="PANTHER" id="PTHR11471:SF24">
    <property type="entry name" value="TUMOR NECROSIS FACTOR LIGAND SUPERFAMILY MEMBER 15"/>
    <property type="match status" value="1"/>
</dbReference>
<keyword evidence="8" id="KW-1185">Reference proteome</keyword>
<dbReference type="SMART" id="SM00207">
    <property type="entry name" value="TNF"/>
    <property type="match status" value="1"/>
</dbReference>
<dbReference type="Proteomes" id="UP000264800">
    <property type="component" value="Unplaced"/>
</dbReference>
<dbReference type="InterPro" id="IPR006052">
    <property type="entry name" value="TNF_dom"/>
</dbReference>
<evidence type="ECO:0000256" key="5">
    <source>
        <dbReference type="SAM" id="MobiDB-lite"/>
    </source>
</evidence>
<evidence type="ECO:0000256" key="1">
    <source>
        <dbReference type="ARBA" id="ARBA00004370"/>
    </source>
</evidence>
<dbReference type="GO" id="GO:0016020">
    <property type="term" value="C:membrane"/>
    <property type="evidence" value="ECO:0007669"/>
    <property type="project" value="UniProtKB-SubCell"/>
</dbReference>
<dbReference type="SUPFAM" id="SSF49842">
    <property type="entry name" value="TNF-like"/>
    <property type="match status" value="1"/>
</dbReference>
<evidence type="ECO:0000256" key="3">
    <source>
        <dbReference type="ARBA" id="ARBA00022514"/>
    </source>
</evidence>
<dbReference type="GO" id="GO:0005125">
    <property type="term" value="F:cytokine activity"/>
    <property type="evidence" value="ECO:0007669"/>
    <property type="project" value="UniProtKB-KW"/>
</dbReference>
<dbReference type="GO" id="GO:0006955">
    <property type="term" value="P:immune response"/>
    <property type="evidence" value="ECO:0007669"/>
    <property type="project" value="InterPro"/>
</dbReference>
<evidence type="ECO:0000259" key="6">
    <source>
        <dbReference type="PROSITE" id="PS50049"/>
    </source>
</evidence>
<dbReference type="Ensembl" id="ENSKMAT00000004505.1">
    <property type="protein sequence ID" value="ENSKMAP00000004420.1"/>
    <property type="gene ID" value="ENSKMAG00000003379.1"/>
</dbReference>
<evidence type="ECO:0000256" key="2">
    <source>
        <dbReference type="ARBA" id="ARBA00008670"/>
    </source>
</evidence>
<sequence length="260" mass="28400">MGSQQHGGRRLPLRLQRRSRGGLPSAGEPRSARAERDDATTGGPARGGGDAPAPAPAAAAARGGGGSRHGRTRKAMARVTGEPPGKDLKWKGFRVRSGRGAVRVFLTAPLANRRLPEVKVQLLSQNHNHSGKYLQWESKLGKAHCGGGFIYSDGDLVVPRTGYYRVYVQIAYESVAELCHHNVMLLTHSVLYYSDSYPENVVLLSSVDTVRCNETWKKSLYTSAVFHLEANGRLRVTSSQPNHIMKNEQDVFFGADLLPD</sequence>
<feature type="compositionally biased region" description="Basic residues" evidence="5">
    <location>
        <begin position="7"/>
        <end position="20"/>
    </location>
</feature>
<dbReference type="AlphaFoldDB" id="A0A3Q2ZN39"/>
<dbReference type="GO" id="GO:0005164">
    <property type="term" value="F:tumor necrosis factor receptor binding"/>
    <property type="evidence" value="ECO:0007669"/>
    <property type="project" value="InterPro"/>
</dbReference>
<reference evidence="7" key="1">
    <citation type="submission" date="2025-08" db="UniProtKB">
        <authorList>
            <consortium name="Ensembl"/>
        </authorList>
    </citation>
    <scope>IDENTIFICATION</scope>
</reference>